<comment type="caution">
    <text evidence="2">The sequence shown here is derived from an EMBL/GenBank/DDBJ whole genome shotgun (WGS) entry which is preliminary data.</text>
</comment>
<dbReference type="InterPro" id="IPR021381">
    <property type="entry name" value="DUF3011"/>
</dbReference>
<reference evidence="2" key="2">
    <citation type="submission" date="2021-03" db="EMBL/GenBank/DDBJ databases">
        <authorList>
            <person name="Cao W."/>
        </authorList>
    </citation>
    <scope>NUCLEOTIDE SEQUENCE</scope>
    <source>
        <strain evidence="2">110414</strain>
    </source>
</reference>
<feature type="chain" id="PRO_5037152557" evidence="1">
    <location>
        <begin position="19"/>
        <end position="256"/>
    </location>
</feature>
<dbReference type="EMBL" id="JAGKTC010000003">
    <property type="protein sequence ID" value="MBP3985170.1"/>
    <property type="molecule type" value="Genomic_DNA"/>
</dbReference>
<name>A0A941AUR8_9GAMM</name>
<evidence type="ECO:0000313" key="2">
    <source>
        <dbReference type="EMBL" id="MBP3985170.1"/>
    </source>
</evidence>
<reference evidence="2" key="1">
    <citation type="journal article" date="2016" name="Int. J. Syst. Evol. Microbiol.">
        <title>Pseudoxanthomonas helianthi sp. nov., isolated from roots of Jerusalem artichoke (Helianthus tuberosus).</title>
        <authorList>
            <person name="Kittiwongwattana C."/>
            <person name="Thawai C."/>
        </authorList>
    </citation>
    <scope>NUCLEOTIDE SEQUENCE</scope>
    <source>
        <strain evidence="2">110414</strain>
    </source>
</reference>
<keyword evidence="1" id="KW-0732">Signal</keyword>
<accession>A0A941AUR8</accession>
<proteinExistence type="predicted"/>
<organism evidence="2 3">
    <name type="scientific">Pseudoxanthomonas helianthi</name>
    <dbReference type="NCBI Taxonomy" id="1453541"/>
    <lineage>
        <taxon>Bacteria</taxon>
        <taxon>Pseudomonadati</taxon>
        <taxon>Pseudomonadota</taxon>
        <taxon>Gammaproteobacteria</taxon>
        <taxon>Lysobacterales</taxon>
        <taxon>Lysobacteraceae</taxon>
        <taxon>Pseudoxanthomonas</taxon>
    </lineage>
</organism>
<gene>
    <name evidence="2" type="ORF">J5837_12210</name>
</gene>
<dbReference type="AlphaFoldDB" id="A0A941AUR8"/>
<dbReference type="Proteomes" id="UP000673447">
    <property type="component" value="Unassembled WGS sequence"/>
</dbReference>
<feature type="signal peptide" evidence="1">
    <location>
        <begin position="1"/>
        <end position="18"/>
    </location>
</feature>
<dbReference type="Pfam" id="PF11218">
    <property type="entry name" value="DUF3011"/>
    <property type="match status" value="1"/>
</dbReference>
<keyword evidence="3" id="KW-1185">Reference proteome</keyword>
<dbReference type="RefSeq" id="WP_210537054.1">
    <property type="nucleotide sequence ID" value="NZ_JAGKTC010000003.1"/>
</dbReference>
<evidence type="ECO:0000313" key="3">
    <source>
        <dbReference type="Proteomes" id="UP000673447"/>
    </source>
</evidence>
<protein>
    <submittedName>
        <fullName evidence="2">DUF3011 domain-containing protein</fullName>
    </submittedName>
</protein>
<sequence>MKTLLGLSAMLLASTAMAQSYGYPDRGYEDYRGGYGNGYGQVFRCDSDDNRQRYCPADTRGGVQLVRQVSKTRCQQGYNWGYDRGGVWVSGGCRAEFASGRGGGWNGGYPGNGNAYGQVIRCDSNDGRQNYCRANTRGGVHVVRQISKARCQEGYNWGYDRGGIWVDRGCRAEFALGRGGGWGGGYPGNGDGYGYGRTIRCDSNDNRQKYCPADTRSGVQLTRQISKTRCQEGYNWGYDRGGIWVDRGCRAEFRIY</sequence>
<evidence type="ECO:0000256" key="1">
    <source>
        <dbReference type="SAM" id="SignalP"/>
    </source>
</evidence>